<dbReference type="PANTHER" id="PTHR34219:SF9">
    <property type="entry name" value="IRON-REGULATED INNER MEMBRANE PROTEIN"/>
    <property type="match status" value="1"/>
</dbReference>
<keyword evidence="2" id="KW-0812">Transmembrane</keyword>
<feature type="transmembrane region" description="Helical" evidence="2">
    <location>
        <begin position="16"/>
        <end position="37"/>
    </location>
</feature>
<evidence type="ECO:0000313" key="4">
    <source>
        <dbReference type="Proteomes" id="UP000528457"/>
    </source>
</evidence>
<dbReference type="Proteomes" id="UP000528457">
    <property type="component" value="Unassembled WGS sequence"/>
</dbReference>
<feature type="transmembrane region" description="Helical" evidence="2">
    <location>
        <begin position="198"/>
        <end position="220"/>
    </location>
</feature>
<dbReference type="RefSeq" id="WP_166843382.1">
    <property type="nucleotide sequence ID" value="NZ_JAAONY010000004.1"/>
</dbReference>
<feature type="transmembrane region" description="Helical" evidence="2">
    <location>
        <begin position="394"/>
        <end position="416"/>
    </location>
</feature>
<feature type="transmembrane region" description="Helical" evidence="2">
    <location>
        <begin position="428"/>
        <end position="447"/>
    </location>
</feature>
<keyword evidence="2" id="KW-0472">Membrane</keyword>
<sequence length="540" mass="59767">MIRNDIVRVYREVHSWVGILCGLFLFIAFYAGALSMFEESIQRWASPPLKPSHITPIEKTQTLIDRVITEHPSAGRNFNIVLQSSPDRPGRMHWEEREPGADDHALPTHFYADLSTEGELLIRKEQASPVAQLIDTLHQQVGILIDHELAMPITGIVSALYAIALVSGVIILLPTLVKDLFALRLGGKVKRMWLDVHNLLGVFSLPFHIIMALTAVVFALHDPFYGTQMVSIHADKKVPLEGPPAVSPPSENAPFYPVEKLIGKLESSAPEFSPDILNYRQTRGPKPKQMLFVMGKDPKHHASRPRHGLVSLDAYTGEILSTEYMPGQQEVLQATVSSFFALHFGNYGGAITQWLYFFLGLAGAFLFYSGNLLWIEAKRKQNRKKSGFRSDHFLYQLSVGVSLGCIAGISAVVAMAKLAPGAIMNVPAQYNGLYYLLFFVCVVWAFLKRSDAKKNARNLLYFCAAVTALIPLASLLSALGLLGWNHGDHSIWVDLVACVFVTAFCLMALKQRPDAATSTQRANAKQRTESPQALSSTLDS</sequence>
<accession>A0A7X0MXV3</accession>
<dbReference type="EMBL" id="JACHHT010000004">
    <property type="protein sequence ID" value="MBB6523605.1"/>
    <property type="molecule type" value="Genomic_DNA"/>
</dbReference>
<feature type="transmembrane region" description="Helical" evidence="2">
    <location>
        <begin position="156"/>
        <end position="177"/>
    </location>
</feature>
<reference evidence="3 4" key="1">
    <citation type="submission" date="2020-08" db="EMBL/GenBank/DDBJ databases">
        <title>Genomic Encyclopedia of Type Strains, Phase IV (KMG-IV): sequencing the most valuable type-strain genomes for metagenomic binning, comparative biology and taxonomic classification.</title>
        <authorList>
            <person name="Goeker M."/>
        </authorList>
    </citation>
    <scope>NUCLEOTIDE SEQUENCE [LARGE SCALE GENOMIC DNA]</scope>
    <source>
        <strain evidence="3 4">DSM 22368</strain>
    </source>
</reference>
<organism evidence="3 4">
    <name type="scientific">Pseudoteredinibacter isoporae</name>
    <dbReference type="NCBI Taxonomy" id="570281"/>
    <lineage>
        <taxon>Bacteria</taxon>
        <taxon>Pseudomonadati</taxon>
        <taxon>Pseudomonadota</taxon>
        <taxon>Gammaproteobacteria</taxon>
        <taxon>Cellvibrionales</taxon>
        <taxon>Cellvibrionaceae</taxon>
        <taxon>Pseudoteredinibacter</taxon>
    </lineage>
</organism>
<evidence type="ECO:0000256" key="2">
    <source>
        <dbReference type="SAM" id="Phobius"/>
    </source>
</evidence>
<evidence type="ECO:0000313" key="3">
    <source>
        <dbReference type="EMBL" id="MBB6523605.1"/>
    </source>
</evidence>
<feature type="transmembrane region" description="Helical" evidence="2">
    <location>
        <begin position="459"/>
        <end position="484"/>
    </location>
</feature>
<evidence type="ECO:0000256" key="1">
    <source>
        <dbReference type="SAM" id="MobiDB-lite"/>
    </source>
</evidence>
<dbReference type="AlphaFoldDB" id="A0A7X0MXV3"/>
<name>A0A7X0MXV3_9GAMM</name>
<protein>
    <submittedName>
        <fullName evidence="3">Putative iron-regulated membrane protein</fullName>
    </submittedName>
</protein>
<dbReference type="InParanoid" id="A0A7X0MXV3"/>
<dbReference type="InterPro" id="IPR005625">
    <property type="entry name" value="PepSY-ass_TM"/>
</dbReference>
<dbReference type="Pfam" id="PF03929">
    <property type="entry name" value="PepSY_TM"/>
    <property type="match status" value="1"/>
</dbReference>
<comment type="caution">
    <text evidence="3">The sequence shown here is derived from an EMBL/GenBank/DDBJ whole genome shotgun (WGS) entry which is preliminary data.</text>
</comment>
<dbReference type="PANTHER" id="PTHR34219">
    <property type="entry name" value="IRON-REGULATED INNER MEMBRANE PROTEIN-RELATED"/>
    <property type="match status" value="1"/>
</dbReference>
<proteinExistence type="predicted"/>
<gene>
    <name evidence="3" type="ORF">HNR48_003919</name>
</gene>
<feature type="transmembrane region" description="Helical" evidence="2">
    <location>
        <begin position="354"/>
        <end position="374"/>
    </location>
</feature>
<keyword evidence="4" id="KW-1185">Reference proteome</keyword>
<feature type="region of interest" description="Disordered" evidence="1">
    <location>
        <begin position="518"/>
        <end position="540"/>
    </location>
</feature>
<keyword evidence="2" id="KW-1133">Transmembrane helix</keyword>
<feature type="transmembrane region" description="Helical" evidence="2">
    <location>
        <begin position="490"/>
        <end position="509"/>
    </location>
</feature>